<dbReference type="RefSeq" id="WP_090865897.1">
    <property type="nucleotide sequence ID" value="NZ_FOHE01000001.1"/>
</dbReference>
<accession>A0A1H9Y527</accession>
<proteinExistence type="inferred from homology"/>
<dbReference type="Pfam" id="PF01636">
    <property type="entry name" value="APH"/>
    <property type="match status" value="1"/>
</dbReference>
<dbReference type="SUPFAM" id="SSF56112">
    <property type="entry name" value="Protein kinase-like (PK-like)"/>
    <property type="match status" value="1"/>
</dbReference>
<evidence type="ECO:0000313" key="4">
    <source>
        <dbReference type="Proteomes" id="UP000198618"/>
    </source>
</evidence>
<sequence>MMKLSTMKKVMDTVDGEWKSPLGEKILEHWGYDKGSVSFVRASANFIFEFTREGKPYFLRFNESSERDFSSIKSELRIVKYLRNRIKNVVQPINSLNGNDMEVVETEIGTFYAVVFEALEGKHYELDEISNEQAYLWGKSLGILHETLKQLPKDFRMDRPSWKDLLVKTKETLPKNELAAHREIDRLWTWADELCVSKENYGMIHYDFELDNVLFDNNTIRMLDFDDSSVHWYVADIVYAWRDAGSFNLENPATKIFIEGYKSETSLDEEVLQAYSSFERLHHLTSLAKLIRAVDIGESEDHPEWLADLRVKLCSITEKYRLSIEKFDK</sequence>
<dbReference type="PANTHER" id="PTHR21064">
    <property type="entry name" value="AMINOGLYCOSIDE PHOSPHOTRANSFERASE DOMAIN-CONTAINING PROTEIN-RELATED"/>
    <property type="match status" value="1"/>
</dbReference>
<feature type="domain" description="Aminoglycoside phosphotransferase" evidence="2">
    <location>
        <begin position="48"/>
        <end position="262"/>
    </location>
</feature>
<dbReference type="EMBL" id="FOHE01000001">
    <property type="protein sequence ID" value="SES63893.1"/>
    <property type="molecule type" value="Genomic_DNA"/>
</dbReference>
<dbReference type="AlphaFoldDB" id="A0A1H9Y527"/>
<dbReference type="Gene3D" id="3.90.1200.10">
    <property type="match status" value="1"/>
</dbReference>
<comment type="similarity">
    <text evidence="1">Belongs to the pseudomonas-type ThrB family.</text>
</comment>
<dbReference type="PANTHER" id="PTHR21064:SF6">
    <property type="entry name" value="AMINOGLYCOSIDE PHOSPHOTRANSFERASE DOMAIN-CONTAINING PROTEIN"/>
    <property type="match status" value="1"/>
</dbReference>
<dbReference type="Proteomes" id="UP000198618">
    <property type="component" value="Unassembled WGS sequence"/>
</dbReference>
<evidence type="ECO:0000256" key="1">
    <source>
        <dbReference type="ARBA" id="ARBA00038240"/>
    </source>
</evidence>
<dbReference type="InterPro" id="IPR011009">
    <property type="entry name" value="Kinase-like_dom_sf"/>
</dbReference>
<gene>
    <name evidence="3" type="ORF">SAMN05216389_101194</name>
</gene>
<dbReference type="InterPro" id="IPR050249">
    <property type="entry name" value="Pseudomonas-type_ThrB"/>
</dbReference>
<keyword evidence="3" id="KW-0418">Kinase</keyword>
<dbReference type="InterPro" id="IPR002575">
    <property type="entry name" value="Aminoglycoside_PTrfase"/>
</dbReference>
<reference evidence="3 4" key="1">
    <citation type="submission" date="2016-10" db="EMBL/GenBank/DDBJ databases">
        <authorList>
            <person name="de Groot N.N."/>
        </authorList>
    </citation>
    <scope>NUCLEOTIDE SEQUENCE [LARGE SCALE GENOMIC DNA]</scope>
    <source>
        <strain evidence="3 4">IBRC-M 10780</strain>
    </source>
</reference>
<organism evidence="3 4">
    <name type="scientific">Oceanobacillus limi</name>
    <dbReference type="NCBI Taxonomy" id="930131"/>
    <lineage>
        <taxon>Bacteria</taxon>
        <taxon>Bacillati</taxon>
        <taxon>Bacillota</taxon>
        <taxon>Bacilli</taxon>
        <taxon>Bacillales</taxon>
        <taxon>Bacillaceae</taxon>
        <taxon>Oceanobacillus</taxon>
    </lineage>
</organism>
<evidence type="ECO:0000313" key="3">
    <source>
        <dbReference type="EMBL" id="SES63893.1"/>
    </source>
</evidence>
<keyword evidence="4" id="KW-1185">Reference proteome</keyword>
<evidence type="ECO:0000259" key="2">
    <source>
        <dbReference type="Pfam" id="PF01636"/>
    </source>
</evidence>
<dbReference type="OrthoDB" id="4030632at2"/>
<protein>
    <submittedName>
        <fullName evidence="3">Ser/Thr protein kinase RdoA involved in Cpx stress response, MazF antagonist</fullName>
    </submittedName>
</protein>
<keyword evidence="3" id="KW-0808">Transferase</keyword>
<dbReference type="STRING" id="930131.SAMN05216389_101194"/>
<name>A0A1H9Y527_9BACI</name>
<dbReference type="GO" id="GO:0019202">
    <property type="term" value="F:amino acid kinase activity"/>
    <property type="evidence" value="ECO:0007669"/>
    <property type="project" value="TreeGrafter"/>
</dbReference>